<evidence type="ECO:0000313" key="8">
    <source>
        <dbReference type="Proteomes" id="UP001152795"/>
    </source>
</evidence>
<organism evidence="7 8">
    <name type="scientific">Paramuricea clavata</name>
    <name type="common">Red gorgonian</name>
    <name type="synonym">Violescent sea-whip</name>
    <dbReference type="NCBI Taxonomy" id="317549"/>
    <lineage>
        <taxon>Eukaryota</taxon>
        <taxon>Metazoa</taxon>
        <taxon>Cnidaria</taxon>
        <taxon>Anthozoa</taxon>
        <taxon>Octocorallia</taxon>
        <taxon>Malacalcyonacea</taxon>
        <taxon>Plexauridae</taxon>
        <taxon>Paramuricea</taxon>
    </lineage>
</organism>
<sequence length="896" mass="101153">MEIMHGAYERVSSVAQVTSYIRDISFNSSVQSEYADLPEHLQISYDCAKNPWANLFMQDFIMVAEFSEHEGPRPLFTIPDDAGKMFDQNAFSVHVMSVDYHAQSGLSFSLVDDTQLIFSEDRENIYAYVHHFILHDIEARGFVRPFCMCYISNSKKKIMDNLEHFIHEFSKISNHFKTANRPLFLDDLKQRIADLNYVNGCYENLETKNSEWVEVSKNVCKNFHGLNKETVDCMLTEANGAIAVLKTSKLASRKSSVGDNEFEKNSSDTKDDSEMAENLNAEQVPKETSNAQDTSCYQLSNGGQIHDEIIERLLRERKRHLLSLRDIHALCGYRAVEGLASLQKIHQHFYQPYEVFSIIKEETPLLDPSPSTFAIGSSFVMNFRKNIHLPKADSTSFFSSDPFLRNSFESARSELSSESFQSCVEENESDREGFPGERHFSLRTPFSVMTTKDLSGGANFSDGMSDRASSVNPSVSTASLADLSDDSTIERSHTPTPPFPNLASRPHSGSTGDLPSATQSSSRPYRRQLSAVETQTSYMKDLLKDVSPSTKKTENIRKDEKDREEDAIFFAPGSTPQYKVIYKDMCEVASSSGSAGRGRVEDRGRLEKINLQCYAQQLCRRKSDGPGGGALRVLRSYSYLVHLLYALLSGRTVVILADPSHQRNVESLITSLWLFVPGHCRGSQQVVLWRTKPFRLSDLGRIKLVGLAKSKQFNLLPNSVETYVSTLDFESGFLTTPAYKGEFLNEMLASRRCWKSDAMFISYIHSVFLEISLKAFVCYCAISLRNSATDANLPWKKRTLIPREFSVEFMTDILDALGILGSDARIIVYFLDLIAHQQLAELPSQRYLADNTSFDSLSSGSTTSYENSDSCSHMTKTRPITLDFAQRTVYRKSRER</sequence>
<feature type="compositionally biased region" description="Basic and acidic residues" evidence="6">
    <location>
        <begin position="261"/>
        <end position="273"/>
    </location>
</feature>
<dbReference type="Proteomes" id="UP001152795">
    <property type="component" value="Unassembled WGS sequence"/>
</dbReference>
<evidence type="ECO:0000256" key="5">
    <source>
        <dbReference type="ARBA" id="ARBA00038137"/>
    </source>
</evidence>
<feature type="region of interest" description="Disordered" evidence="6">
    <location>
        <begin position="256"/>
        <end position="276"/>
    </location>
</feature>
<keyword evidence="4" id="KW-0072">Autophagy</keyword>
<keyword evidence="3" id="KW-0344">Guanine-nucleotide releasing factor</keyword>
<dbReference type="OrthoDB" id="2289278at2759"/>
<dbReference type="Pfam" id="PF11704">
    <property type="entry name" value="Folliculin"/>
    <property type="match status" value="1"/>
</dbReference>
<dbReference type="PANTHER" id="PTHR31334:SF1">
    <property type="entry name" value="GUANINE NUCLEOTIDE EXCHANGE PROTEIN SMCR8"/>
    <property type="match status" value="1"/>
</dbReference>
<keyword evidence="2" id="KW-0963">Cytoplasm</keyword>
<dbReference type="PANTHER" id="PTHR31334">
    <property type="entry name" value="SMITH-MAGENIS SYNDROME REGION GENE 8 PROTEIN"/>
    <property type="match status" value="1"/>
</dbReference>
<keyword evidence="8" id="KW-1185">Reference proteome</keyword>
<dbReference type="GO" id="GO:0005085">
    <property type="term" value="F:guanyl-nucleotide exchange factor activity"/>
    <property type="evidence" value="ECO:0007669"/>
    <property type="project" value="UniProtKB-KW"/>
</dbReference>
<dbReference type="AlphaFoldDB" id="A0A7D9ILA5"/>
<dbReference type="EMBL" id="CACRXK020005985">
    <property type="protein sequence ID" value="CAB4007995.1"/>
    <property type="molecule type" value="Genomic_DNA"/>
</dbReference>
<protein>
    <submittedName>
        <fullName evidence="7">Uncharacterized protein</fullName>
    </submittedName>
</protein>
<dbReference type="GO" id="GO:0006914">
    <property type="term" value="P:autophagy"/>
    <property type="evidence" value="ECO:0007669"/>
    <property type="project" value="UniProtKB-KW"/>
</dbReference>
<evidence type="ECO:0000256" key="4">
    <source>
        <dbReference type="ARBA" id="ARBA00023006"/>
    </source>
</evidence>
<gene>
    <name evidence="7" type="ORF">PACLA_8A015641</name>
</gene>
<accession>A0A7D9ILA5</accession>
<feature type="compositionally biased region" description="Polar residues" evidence="6">
    <location>
        <begin position="507"/>
        <end position="523"/>
    </location>
</feature>
<evidence type="ECO:0000313" key="7">
    <source>
        <dbReference type="EMBL" id="CAB4007995.1"/>
    </source>
</evidence>
<dbReference type="GO" id="GO:0005737">
    <property type="term" value="C:cytoplasm"/>
    <property type="evidence" value="ECO:0007669"/>
    <property type="project" value="UniProtKB-SubCell"/>
</dbReference>
<dbReference type="GO" id="GO:0032045">
    <property type="term" value="C:guanyl-nucleotide exchange factor complex"/>
    <property type="evidence" value="ECO:0007669"/>
    <property type="project" value="TreeGrafter"/>
</dbReference>
<evidence type="ECO:0000256" key="6">
    <source>
        <dbReference type="SAM" id="MobiDB-lite"/>
    </source>
</evidence>
<name>A0A7D9ILA5_PARCT</name>
<feature type="region of interest" description="Disordered" evidence="6">
    <location>
        <begin position="456"/>
        <end position="534"/>
    </location>
</feature>
<dbReference type="InterPro" id="IPR037520">
    <property type="entry name" value="Folliculin/SMCR8_longin"/>
</dbReference>
<evidence type="ECO:0000256" key="2">
    <source>
        <dbReference type="ARBA" id="ARBA00022490"/>
    </source>
</evidence>
<dbReference type="InterPro" id="IPR037521">
    <property type="entry name" value="FLCN/SMCR8_DENN"/>
</dbReference>
<comment type="caution">
    <text evidence="7">The sequence shown here is derived from an EMBL/GenBank/DDBJ whole genome shotgun (WGS) entry which is preliminary data.</text>
</comment>
<comment type="similarity">
    <text evidence="5">Belongs to the SMCR8 family.</text>
</comment>
<dbReference type="GO" id="GO:0005096">
    <property type="term" value="F:GTPase activator activity"/>
    <property type="evidence" value="ECO:0007669"/>
    <property type="project" value="InterPro"/>
</dbReference>
<proteinExistence type="inferred from homology"/>
<dbReference type="PROSITE" id="PS51834">
    <property type="entry name" value="DENN_FLCN_SMCR8"/>
    <property type="match status" value="1"/>
</dbReference>
<evidence type="ECO:0000256" key="1">
    <source>
        <dbReference type="ARBA" id="ARBA00004496"/>
    </source>
</evidence>
<reference evidence="7" key="1">
    <citation type="submission" date="2020-04" db="EMBL/GenBank/DDBJ databases">
        <authorList>
            <person name="Alioto T."/>
            <person name="Alioto T."/>
            <person name="Gomez Garrido J."/>
        </authorList>
    </citation>
    <scope>NUCLEOTIDE SEQUENCE</scope>
    <source>
        <strain evidence="7">A484AB</strain>
    </source>
</reference>
<evidence type="ECO:0000256" key="3">
    <source>
        <dbReference type="ARBA" id="ARBA00022658"/>
    </source>
</evidence>
<comment type="subcellular location">
    <subcellularLocation>
        <location evidence="1">Cytoplasm</location>
    </subcellularLocation>
</comment>